<evidence type="ECO:0000313" key="1">
    <source>
        <dbReference type="EMBL" id="VDP95196.1"/>
    </source>
</evidence>
<gene>
    <name evidence="1" type="ORF">ECPE_LOCUS17868</name>
</gene>
<protein>
    <submittedName>
        <fullName evidence="3">DUF4042 domain-containing protein</fullName>
    </submittedName>
</protein>
<dbReference type="WBParaSite" id="ECPE_0001791301-mRNA-1">
    <property type="protein sequence ID" value="ECPE_0001791301-mRNA-1"/>
    <property type="gene ID" value="ECPE_0001791301"/>
</dbReference>
<proteinExistence type="predicted"/>
<organism evidence="3">
    <name type="scientific">Echinostoma caproni</name>
    <dbReference type="NCBI Taxonomy" id="27848"/>
    <lineage>
        <taxon>Eukaryota</taxon>
        <taxon>Metazoa</taxon>
        <taxon>Spiralia</taxon>
        <taxon>Lophotrochozoa</taxon>
        <taxon>Platyhelminthes</taxon>
        <taxon>Trematoda</taxon>
        <taxon>Digenea</taxon>
        <taxon>Plagiorchiida</taxon>
        <taxon>Echinostomata</taxon>
        <taxon>Echinostomatoidea</taxon>
        <taxon>Echinostomatidae</taxon>
        <taxon>Echinostoma</taxon>
    </lineage>
</organism>
<dbReference type="EMBL" id="UZAN01072341">
    <property type="protein sequence ID" value="VDP95196.1"/>
    <property type="molecule type" value="Genomic_DNA"/>
</dbReference>
<accession>A0A183BF83</accession>
<evidence type="ECO:0000313" key="2">
    <source>
        <dbReference type="Proteomes" id="UP000272942"/>
    </source>
</evidence>
<dbReference type="OrthoDB" id="66533at2759"/>
<keyword evidence="2" id="KW-1185">Reference proteome</keyword>
<dbReference type="Proteomes" id="UP000272942">
    <property type="component" value="Unassembled WGS sequence"/>
</dbReference>
<sequence length="93" mass="10608">MLVEVLISLLASVGKRFAIAEDLTPHSASFVPYSVRLAVELRHLHRRLMLALYGEKSIVLRVSLCHGNFLVYFCLRTILYLSSSFYHFSDFAS</sequence>
<name>A0A183BF83_9TREM</name>
<evidence type="ECO:0000313" key="3">
    <source>
        <dbReference type="WBParaSite" id="ECPE_0001791301-mRNA-1"/>
    </source>
</evidence>
<reference evidence="1 2" key="2">
    <citation type="submission" date="2018-11" db="EMBL/GenBank/DDBJ databases">
        <authorList>
            <consortium name="Pathogen Informatics"/>
        </authorList>
    </citation>
    <scope>NUCLEOTIDE SEQUENCE [LARGE SCALE GENOMIC DNA]</scope>
    <source>
        <strain evidence="1 2">Egypt</strain>
    </source>
</reference>
<dbReference type="AlphaFoldDB" id="A0A183BF83"/>
<reference evidence="3" key="1">
    <citation type="submission" date="2016-06" db="UniProtKB">
        <authorList>
            <consortium name="WormBaseParasite"/>
        </authorList>
    </citation>
    <scope>IDENTIFICATION</scope>
</reference>